<comment type="caution">
    <text evidence="2">The sequence shown here is derived from an EMBL/GenBank/DDBJ whole genome shotgun (WGS) entry which is preliminary data.</text>
</comment>
<sequence length="656" mass="73372">MKTNNQTQNVSSLTFGKVTHGMLKKVKHFLAITFYLITSTTLLYAQASLAAEDMVEDITVTTKYGEQKTYTLIRDSQTPEQWYYMPNGVRVAEEVNVNGKVGPKMTILKYQYKDKITKETKEGAVLSATFTMAMESEVVDEVKTKLVAKVRKLQNSKDAYWKKYQRKLGKAEIRLAGLPLESSKIQFLNGKGDFMGEVDAKTSFDGATTASQEMVMSYNLTALGASVIQGLASGKSGLTLRASVAYKGLTPPCGYTINGKWDNVYKYFEKQTKKEGGVKIWVIKASATDTKQKKRESLEKIQDITVEQIACEGEDKSAGDENLKSLLDKIEGQVFNTEILTQAKELEKLKSMFESTNDEDLKKKLIDKIAGTEKSINFGYQRSVKDIEKRQTGEINYDYSKQQIVTRNTTFGGGLSFSKYKLSEEQLVQDGYVINIDANKDFRSTIFGLPIINPDYGARAITLEIKYKNSDGSTRSEARQWTKNNGWLTPMGKKVSHIQFNLIGEKDQAKLDEPEFDVNLQVVSSIPNGSFNISRKVKMAGDEKFVDAIEMVTDSYIIDGEDLSYFKTSGNPTDLSRAEVLIKNGDVSIKKSIKPYSINGTATAPSPVYLLFPKSETGATGKVTYVTKNGIRKVRDQKIELGENILDDFDWKQSIE</sequence>
<evidence type="ECO:0000256" key="1">
    <source>
        <dbReference type="SAM" id="Phobius"/>
    </source>
</evidence>
<protein>
    <submittedName>
        <fullName evidence="2">Uncharacterized protein</fullName>
    </submittedName>
</protein>
<evidence type="ECO:0000313" key="2">
    <source>
        <dbReference type="EMBL" id="NER16552.1"/>
    </source>
</evidence>
<reference evidence="2 3" key="1">
    <citation type="submission" date="2020-01" db="EMBL/GenBank/DDBJ databases">
        <title>Spongiivirga citrea KCTC 32990T.</title>
        <authorList>
            <person name="Wang G."/>
        </authorList>
    </citation>
    <scope>NUCLEOTIDE SEQUENCE [LARGE SCALE GENOMIC DNA]</scope>
    <source>
        <strain evidence="2 3">KCTC 32990</strain>
    </source>
</reference>
<keyword evidence="3" id="KW-1185">Reference proteome</keyword>
<proteinExistence type="predicted"/>
<evidence type="ECO:0000313" key="3">
    <source>
        <dbReference type="Proteomes" id="UP000474296"/>
    </source>
</evidence>
<accession>A0A6M0CGG7</accession>
<dbReference type="AlphaFoldDB" id="A0A6M0CGG7"/>
<dbReference type="Proteomes" id="UP000474296">
    <property type="component" value="Unassembled WGS sequence"/>
</dbReference>
<keyword evidence="1" id="KW-1133">Transmembrane helix</keyword>
<gene>
    <name evidence="2" type="ORF">GWK10_04985</name>
</gene>
<dbReference type="EMBL" id="JAABOQ010000002">
    <property type="protein sequence ID" value="NER16552.1"/>
    <property type="molecule type" value="Genomic_DNA"/>
</dbReference>
<dbReference type="RefSeq" id="WP_164029824.1">
    <property type="nucleotide sequence ID" value="NZ_JAABOQ010000002.1"/>
</dbReference>
<keyword evidence="1" id="KW-0812">Transmembrane</keyword>
<name>A0A6M0CGG7_9FLAO</name>
<organism evidence="2 3">
    <name type="scientific">Spongiivirga citrea</name>
    <dbReference type="NCBI Taxonomy" id="1481457"/>
    <lineage>
        <taxon>Bacteria</taxon>
        <taxon>Pseudomonadati</taxon>
        <taxon>Bacteroidota</taxon>
        <taxon>Flavobacteriia</taxon>
        <taxon>Flavobacteriales</taxon>
        <taxon>Flavobacteriaceae</taxon>
        <taxon>Spongiivirga</taxon>
    </lineage>
</organism>
<feature type="transmembrane region" description="Helical" evidence="1">
    <location>
        <begin position="29"/>
        <end position="47"/>
    </location>
</feature>
<keyword evidence="1" id="KW-0472">Membrane</keyword>